<feature type="region of interest" description="Disordered" evidence="6">
    <location>
        <begin position="150"/>
        <end position="172"/>
    </location>
</feature>
<evidence type="ECO:0000256" key="5">
    <source>
        <dbReference type="RuleBase" id="RU003470"/>
    </source>
</evidence>
<dbReference type="Proteomes" id="UP000807504">
    <property type="component" value="Unassembled WGS sequence"/>
</dbReference>
<reference evidence="7" key="1">
    <citation type="journal article" date="2020" name="bioRxiv">
        <title>Chromosome-level reference genome of the European wasp spider Argiope bruennichi: a resource for studies on range expansion and evolutionary adaptation.</title>
        <authorList>
            <person name="Sheffer M.M."/>
            <person name="Hoppe A."/>
            <person name="Krehenwinkel H."/>
            <person name="Uhl G."/>
            <person name="Kuss A.W."/>
            <person name="Jensen L."/>
            <person name="Jensen C."/>
            <person name="Gillespie R.G."/>
            <person name="Hoff K.J."/>
            <person name="Prost S."/>
        </authorList>
    </citation>
    <scope>NUCLEOTIDE SEQUENCE</scope>
</reference>
<protein>
    <recommendedName>
        <fullName evidence="2 5">D-aminoacyl-tRNA deacylase</fullName>
        <ecNumber evidence="2 5">3.1.1.96</ecNumber>
    </recommendedName>
</protein>
<organism evidence="7 8">
    <name type="scientific">Argiope bruennichi</name>
    <name type="common">Wasp spider</name>
    <name type="synonym">Aranea bruennichi</name>
    <dbReference type="NCBI Taxonomy" id="94029"/>
    <lineage>
        <taxon>Eukaryota</taxon>
        <taxon>Metazoa</taxon>
        <taxon>Ecdysozoa</taxon>
        <taxon>Arthropoda</taxon>
        <taxon>Chelicerata</taxon>
        <taxon>Arachnida</taxon>
        <taxon>Araneae</taxon>
        <taxon>Araneomorphae</taxon>
        <taxon>Entelegynae</taxon>
        <taxon>Araneoidea</taxon>
        <taxon>Araneidae</taxon>
        <taxon>Argiope</taxon>
    </lineage>
</organism>
<comment type="catalytic activity">
    <reaction evidence="3">
        <text>glycyl-tRNA(Ala) + H2O = tRNA(Ala) + glycine + H(+)</text>
        <dbReference type="Rhea" id="RHEA:53744"/>
        <dbReference type="Rhea" id="RHEA-COMP:9657"/>
        <dbReference type="Rhea" id="RHEA-COMP:13640"/>
        <dbReference type="ChEBI" id="CHEBI:15377"/>
        <dbReference type="ChEBI" id="CHEBI:15378"/>
        <dbReference type="ChEBI" id="CHEBI:57305"/>
        <dbReference type="ChEBI" id="CHEBI:78442"/>
        <dbReference type="ChEBI" id="CHEBI:78522"/>
        <dbReference type="EC" id="3.1.1.96"/>
    </reaction>
</comment>
<dbReference type="SUPFAM" id="SSF69500">
    <property type="entry name" value="DTD-like"/>
    <property type="match status" value="1"/>
</dbReference>
<dbReference type="GO" id="GO:0005737">
    <property type="term" value="C:cytoplasm"/>
    <property type="evidence" value="ECO:0007669"/>
    <property type="project" value="UniProtKB-SubCell"/>
</dbReference>
<evidence type="ECO:0000256" key="1">
    <source>
        <dbReference type="ARBA" id="ARBA00009673"/>
    </source>
</evidence>
<keyword evidence="5" id="KW-0963">Cytoplasm</keyword>
<dbReference type="GO" id="GO:0000049">
    <property type="term" value="F:tRNA binding"/>
    <property type="evidence" value="ECO:0007669"/>
    <property type="project" value="UniProtKB-KW"/>
</dbReference>
<keyword evidence="5" id="KW-0378">Hydrolase</keyword>
<evidence type="ECO:0000256" key="2">
    <source>
        <dbReference type="ARBA" id="ARBA00013056"/>
    </source>
</evidence>
<keyword evidence="5" id="KW-0820">tRNA-binding</keyword>
<dbReference type="EC" id="3.1.1.96" evidence="2 5"/>
<dbReference type="HAMAP" id="MF_00518">
    <property type="entry name" value="Deacylase_Dtd"/>
    <property type="match status" value="1"/>
</dbReference>
<reference evidence="7" key="2">
    <citation type="submission" date="2020-06" db="EMBL/GenBank/DDBJ databases">
        <authorList>
            <person name="Sheffer M."/>
        </authorList>
    </citation>
    <scope>NUCLEOTIDE SEQUENCE</scope>
</reference>
<evidence type="ECO:0000313" key="7">
    <source>
        <dbReference type="EMBL" id="KAF8788265.1"/>
    </source>
</evidence>
<dbReference type="GO" id="GO:0051500">
    <property type="term" value="F:D-tyrosyl-tRNA(Tyr) deacylase activity"/>
    <property type="evidence" value="ECO:0007669"/>
    <property type="project" value="TreeGrafter"/>
</dbReference>
<comment type="catalytic activity">
    <reaction evidence="4">
        <text>a D-aminoacyl-tRNA + H2O = a tRNA + a D-alpha-amino acid + H(+)</text>
        <dbReference type="Rhea" id="RHEA:13953"/>
        <dbReference type="Rhea" id="RHEA-COMP:10123"/>
        <dbReference type="Rhea" id="RHEA-COMP:10124"/>
        <dbReference type="ChEBI" id="CHEBI:15377"/>
        <dbReference type="ChEBI" id="CHEBI:15378"/>
        <dbReference type="ChEBI" id="CHEBI:59871"/>
        <dbReference type="ChEBI" id="CHEBI:78442"/>
        <dbReference type="ChEBI" id="CHEBI:79333"/>
        <dbReference type="EC" id="3.1.1.96"/>
    </reaction>
</comment>
<dbReference type="Pfam" id="PF02580">
    <property type="entry name" value="Tyr_Deacylase"/>
    <property type="match status" value="1"/>
</dbReference>
<sequence>MRAVIQRCTKASVLVDNEVISSIGRGICVLVGISKDDTKKDIDFMVRKLVNIRLFEDESGKRWSHSVKDKGYEILLVSQFTLLGTLKGNKPDFRLAMQPETSAKMYMELVSAVKRAYSEELVKDGKFGAYMQVCVQNDGPVTIELESPLQSTPIHLGRSKEAQTPEQETEAL</sequence>
<evidence type="ECO:0000256" key="3">
    <source>
        <dbReference type="ARBA" id="ARBA00047676"/>
    </source>
</evidence>
<dbReference type="AlphaFoldDB" id="A0A8T0FD30"/>
<comment type="subcellular location">
    <subcellularLocation>
        <location evidence="5">Cytoplasm</location>
    </subcellularLocation>
</comment>
<evidence type="ECO:0000313" key="8">
    <source>
        <dbReference type="Proteomes" id="UP000807504"/>
    </source>
</evidence>
<gene>
    <name evidence="7" type="ORF">HNY73_009790</name>
</gene>
<name>A0A8T0FD30_ARGBR</name>
<dbReference type="EMBL" id="JABXBU010000015">
    <property type="protein sequence ID" value="KAF8788265.1"/>
    <property type="molecule type" value="Genomic_DNA"/>
</dbReference>
<comment type="similarity">
    <text evidence="1 5">Belongs to the DTD family.</text>
</comment>
<dbReference type="FunFam" id="3.50.80.10:FF:000001">
    <property type="entry name" value="D-aminoacyl-tRNA deacylase"/>
    <property type="match status" value="1"/>
</dbReference>
<keyword evidence="5" id="KW-0694">RNA-binding</keyword>
<dbReference type="InterPro" id="IPR023509">
    <property type="entry name" value="DTD-like_sf"/>
</dbReference>
<dbReference type="NCBIfam" id="TIGR00256">
    <property type="entry name" value="D-aminoacyl-tRNA deacylase"/>
    <property type="match status" value="1"/>
</dbReference>
<proteinExistence type="inferred from homology"/>
<accession>A0A8T0FD30</accession>
<comment type="caution">
    <text evidence="7">The sequence shown here is derived from an EMBL/GenBank/DDBJ whole genome shotgun (WGS) entry which is preliminary data.</text>
</comment>
<evidence type="ECO:0000256" key="6">
    <source>
        <dbReference type="SAM" id="MobiDB-lite"/>
    </source>
</evidence>
<keyword evidence="8" id="KW-1185">Reference proteome</keyword>
<evidence type="ECO:0000256" key="4">
    <source>
        <dbReference type="ARBA" id="ARBA00048018"/>
    </source>
</evidence>
<dbReference type="PANTHER" id="PTHR10472:SF5">
    <property type="entry name" value="D-AMINOACYL-TRNA DEACYLASE 1"/>
    <property type="match status" value="1"/>
</dbReference>
<dbReference type="PANTHER" id="PTHR10472">
    <property type="entry name" value="D-TYROSYL-TRNA TYR DEACYLASE"/>
    <property type="match status" value="1"/>
</dbReference>
<dbReference type="Gene3D" id="3.50.80.10">
    <property type="entry name" value="D-tyrosyl-tRNA(Tyr) deacylase"/>
    <property type="match status" value="1"/>
</dbReference>
<dbReference type="InterPro" id="IPR003732">
    <property type="entry name" value="Daa-tRNA_deacyls_DTD"/>
</dbReference>